<gene>
    <name evidence="2" type="ORF">HUJ06_028878</name>
</gene>
<evidence type="ECO:0000313" key="2">
    <source>
        <dbReference type="EMBL" id="DAD27410.1"/>
    </source>
</evidence>
<reference evidence="2 3" key="1">
    <citation type="journal article" date="2020" name="Mol. Biol. Evol.">
        <title>Distinct Expression and Methylation Patterns for Genes with Different Fates following a Single Whole-Genome Duplication in Flowering Plants.</title>
        <authorList>
            <person name="Shi T."/>
            <person name="Rahmani R.S."/>
            <person name="Gugger P.F."/>
            <person name="Wang M."/>
            <person name="Li H."/>
            <person name="Zhang Y."/>
            <person name="Li Z."/>
            <person name="Wang Q."/>
            <person name="Van de Peer Y."/>
            <person name="Marchal K."/>
            <person name="Chen J."/>
        </authorList>
    </citation>
    <scope>NUCLEOTIDE SEQUENCE [LARGE SCALE GENOMIC DNA]</scope>
    <source>
        <tissue evidence="2">Leaf</tissue>
    </source>
</reference>
<feature type="transmembrane region" description="Helical" evidence="1">
    <location>
        <begin position="135"/>
        <end position="163"/>
    </location>
</feature>
<dbReference type="AlphaFoldDB" id="A0A822Y4E5"/>
<keyword evidence="1" id="KW-0472">Membrane</keyword>
<proteinExistence type="predicted"/>
<comment type="caution">
    <text evidence="2">The sequence shown here is derived from an EMBL/GenBank/DDBJ whole genome shotgun (WGS) entry which is preliminary data.</text>
</comment>
<evidence type="ECO:0000256" key="1">
    <source>
        <dbReference type="SAM" id="Phobius"/>
    </source>
</evidence>
<sequence length="172" mass="19182">MSWLSSSLPNPFNFERELIRAWQNHWLTAMGCGVLPRSSASYQLFLSIRNGFGKISGSFRSGLSILSTNKSLKEDEEGGDGDESFGEDHGGGDGGGIVGVMDEDLQFAQEVSMRPEFCVDFPLSMSIDNQIMSCLFFYGIQLTVAFILVQLCAFSVVLISGFFNYYHYHYYS</sequence>
<dbReference type="EMBL" id="DUZY01000002">
    <property type="protein sequence ID" value="DAD27410.1"/>
    <property type="molecule type" value="Genomic_DNA"/>
</dbReference>
<keyword evidence="1" id="KW-1133">Transmembrane helix</keyword>
<accession>A0A822Y4E5</accession>
<keyword evidence="1" id="KW-0812">Transmembrane</keyword>
<organism evidence="2 3">
    <name type="scientific">Nelumbo nucifera</name>
    <name type="common">Sacred lotus</name>
    <dbReference type="NCBI Taxonomy" id="4432"/>
    <lineage>
        <taxon>Eukaryota</taxon>
        <taxon>Viridiplantae</taxon>
        <taxon>Streptophyta</taxon>
        <taxon>Embryophyta</taxon>
        <taxon>Tracheophyta</taxon>
        <taxon>Spermatophyta</taxon>
        <taxon>Magnoliopsida</taxon>
        <taxon>Proteales</taxon>
        <taxon>Nelumbonaceae</taxon>
        <taxon>Nelumbo</taxon>
    </lineage>
</organism>
<keyword evidence="3" id="KW-1185">Reference proteome</keyword>
<protein>
    <submittedName>
        <fullName evidence="2">Uncharacterized protein</fullName>
    </submittedName>
</protein>
<name>A0A822Y4E5_NELNU</name>
<evidence type="ECO:0000313" key="3">
    <source>
        <dbReference type="Proteomes" id="UP000607653"/>
    </source>
</evidence>
<dbReference type="Proteomes" id="UP000607653">
    <property type="component" value="Unassembled WGS sequence"/>
</dbReference>